<sequence>MKKEKVEGVVLDDGLYYAVLEHPVQEPDQTSGFLHVRRWPGCRLLGEDECVGSVLQLPDLSWEARLFVGYDDETNSESLMVGQYDLQLDALVALWQVRRHGTVDLSY</sequence>
<dbReference type="AlphaFoldDB" id="A0A3M6QYY4"/>
<protein>
    <submittedName>
        <fullName evidence="1">Uncharacterized protein</fullName>
    </submittedName>
</protein>
<accession>A0A3M6QYY4</accession>
<dbReference type="EMBL" id="RDQO01000001">
    <property type="protein sequence ID" value="RMX08224.1"/>
    <property type="molecule type" value="Genomic_DNA"/>
</dbReference>
<proteinExistence type="predicted"/>
<dbReference type="RefSeq" id="WP_122226348.1">
    <property type="nucleotide sequence ID" value="NZ_RDQO01000001.1"/>
</dbReference>
<organism evidence="1 2">
    <name type="scientific">Corticibacter populi</name>
    <dbReference type="NCBI Taxonomy" id="1550736"/>
    <lineage>
        <taxon>Bacteria</taxon>
        <taxon>Pseudomonadati</taxon>
        <taxon>Pseudomonadota</taxon>
        <taxon>Betaproteobacteria</taxon>
        <taxon>Burkholderiales</taxon>
        <taxon>Comamonadaceae</taxon>
        <taxon>Corticibacter</taxon>
    </lineage>
</organism>
<keyword evidence="2" id="KW-1185">Reference proteome</keyword>
<evidence type="ECO:0000313" key="1">
    <source>
        <dbReference type="EMBL" id="RMX08224.1"/>
    </source>
</evidence>
<gene>
    <name evidence="1" type="ORF">D8I35_03695</name>
</gene>
<dbReference type="Proteomes" id="UP000278006">
    <property type="component" value="Unassembled WGS sequence"/>
</dbReference>
<comment type="caution">
    <text evidence="1">The sequence shown here is derived from an EMBL/GenBank/DDBJ whole genome shotgun (WGS) entry which is preliminary data.</text>
</comment>
<reference evidence="1 2" key="1">
    <citation type="submission" date="2018-10" db="EMBL/GenBank/DDBJ databases">
        <title>Draft genome of Cortibacter populi DSM10536.</title>
        <authorList>
            <person name="Bernier A.-M."/>
            <person name="Bernard K."/>
        </authorList>
    </citation>
    <scope>NUCLEOTIDE SEQUENCE [LARGE SCALE GENOMIC DNA]</scope>
    <source>
        <strain evidence="1 2">DSM 105136</strain>
    </source>
</reference>
<name>A0A3M6QYY4_9BURK</name>
<evidence type="ECO:0000313" key="2">
    <source>
        <dbReference type="Proteomes" id="UP000278006"/>
    </source>
</evidence>